<feature type="domain" description="Gfo/Idh/MocA-like oxidoreductase N-terminal" evidence="3">
    <location>
        <begin position="10"/>
        <end position="126"/>
    </location>
</feature>
<evidence type="ECO:0000256" key="2">
    <source>
        <dbReference type="ARBA" id="ARBA00023002"/>
    </source>
</evidence>
<dbReference type="AlphaFoldDB" id="A0A1F6BVD3"/>
<dbReference type="SUPFAM" id="SSF55347">
    <property type="entry name" value="Glyceraldehyde-3-phosphate dehydrogenase-like, C-terminal domain"/>
    <property type="match status" value="1"/>
</dbReference>
<dbReference type="STRING" id="1798471.A3A21_01430"/>
<feature type="domain" description="GFO/IDH/MocA-like oxidoreductase" evidence="4">
    <location>
        <begin position="136"/>
        <end position="250"/>
    </location>
</feature>
<comment type="similarity">
    <text evidence="1">Belongs to the Gfo/Idh/MocA family.</text>
</comment>
<organism evidence="5 6">
    <name type="scientific">Candidatus Jorgensenbacteria bacterium RIFCSPLOWO2_01_FULL_45_25b</name>
    <dbReference type="NCBI Taxonomy" id="1798471"/>
    <lineage>
        <taxon>Bacteria</taxon>
        <taxon>Candidatus Joergenseniibacteriota</taxon>
    </lineage>
</organism>
<dbReference type="InterPro" id="IPR050984">
    <property type="entry name" value="Gfo/Idh/MocA_domain"/>
</dbReference>
<dbReference type="Pfam" id="PF22725">
    <property type="entry name" value="GFO_IDH_MocA_C3"/>
    <property type="match status" value="1"/>
</dbReference>
<protein>
    <submittedName>
        <fullName evidence="5">Uncharacterized protein</fullName>
    </submittedName>
</protein>
<gene>
    <name evidence="5" type="ORF">A3A21_01430</name>
</gene>
<reference evidence="5 6" key="1">
    <citation type="journal article" date="2016" name="Nat. Commun.">
        <title>Thousands of microbial genomes shed light on interconnected biogeochemical processes in an aquifer system.</title>
        <authorList>
            <person name="Anantharaman K."/>
            <person name="Brown C.T."/>
            <person name="Hug L.A."/>
            <person name="Sharon I."/>
            <person name="Castelle C.J."/>
            <person name="Probst A.J."/>
            <person name="Thomas B.C."/>
            <person name="Singh A."/>
            <person name="Wilkins M.J."/>
            <person name="Karaoz U."/>
            <person name="Brodie E.L."/>
            <person name="Williams K.H."/>
            <person name="Hubbard S.S."/>
            <person name="Banfield J.F."/>
        </authorList>
    </citation>
    <scope>NUCLEOTIDE SEQUENCE [LARGE SCALE GENOMIC DNA]</scope>
</reference>
<dbReference type="PANTHER" id="PTHR22604:SF105">
    <property type="entry name" value="TRANS-1,2-DIHYDROBENZENE-1,2-DIOL DEHYDROGENASE"/>
    <property type="match status" value="1"/>
</dbReference>
<keyword evidence="2" id="KW-0560">Oxidoreductase</keyword>
<dbReference type="Proteomes" id="UP000176996">
    <property type="component" value="Unassembled WGS sequence"/>
</dbReference>
<dbReference type="GO" id="GO:0016491">
    <property type="term" value="F:oxidoreductase activity"/>
    <property type="evidence" value="ECO:0007669"/>
    <property type="project" value="UniProtKB-KW"/>
</dbReference>
<dbReference type="EMBL" id="MFKK01000017">
    <property type="protein sequence ID" value="OGG40914.1"/>
    <property type="molecule type" value="Genomic_DNA"/>
</dbReference>
<comment type="caution">
    <text evidence="5">The sequence shown here is derived from an EMBL/GenBank/DDBJ whole genome shotgun (WGS) entry which is preliminary data.</text>
</comment>
<dbReference type="SUPFAM" id="SSF51735">
    <property type="entry name" value="NAD(P)-binding Rossmann-fold domains"/>
    <property type="match status" value="1"/>
</dbReference>
<dbReference type="Gene3D" id="3.30.360.10">
    <property type="entry name" value="Dihydrodipicolinate Reductase, domain 2"/>
    <property type="match status" value="1"/>
</dbReference>
<accession>A0A1F6BVD3</accession>
<evidence type="ECO:0000259" key="4">
    <source>
        <dbReference type="Pfam" id="PF22725"/>
    </source>
</evidence>
<evidence type="ECO:0000313" key="5">
    <source>
        <dbReference type="EMBL" id="OGG40914.1"/>
    </source>
</evidence>
<dbReference type="Gene3D" id="3.40.50.720">
    <property type="entry name" value="NAD(P)-binding Rossmann-like Domain"/>
    <property type="match status" value="1"/>
</dbReference>
<evidence type="ECO:0000313" key="6">
    <source>
        <dbReference type="Proteomes" id="UP000176996"/>
    </source>
</evidence>
<dbReference type="InterPro" id="IPR055170">
    <property type="entry name" value="GFO_IDH_MocA-like_dom"/>
</dbReference>
<dbReference type="InterPro" id="IPR036291">
    <property type="entry name" value="NAD(P)-bd_dom_sf"/>
</dbReference>
<evidence type="ECO:0000259" key="3">
    <source>
        <dbReference type="Pfam" id="PF01408"/>
    </source>
</evidence>
<proteinExistence type="inferred from homology"/>
<dbReference type="Pfam" id="PF01408">
    <property type="entry name" value="GFO_IDH_MocA"/>
    <property type="match status" value="1"/>
</dbReference>
<evidence type="ECO:0000256" key="1">
    <source>
        <dbReference type="ARBA" id="ARBA00010928"/>
    </source>
</evidence>
<dbReference type="InterPro" id="IPR000683">
    <property type="entry name" value="Gfo/Idh/MocA-like_OxRdtase_N"/>
</dbReference>
<dbReference type="GO" id="GO:0000166">
    <property type="term" value="F:nucleotide binding"/>
    <property type="evidence" value="ECO:0007669"/>
    <property type="project" value="InterPro"/>
</dbReference>
<dbReference type="PANTHER" id="PTHR22604">
    <property type="entry name" value="OXIDOREDUCTASES"/>
    <property type="match status" value="1"/>
</dbReference>
<name>A0A1F6BVD3_9BACT</name>
<sequence>MNALPKVGLGAIGCSRISLKGILPAVASSEQVNLIMVGSRDPEKAKEVAGRFGSVGFGTYDDVLNNKEIDMVYISLPNSLHEEWAIKAANAGKHILCEKPATTSYASARKMIQAAKNKNVRLLEGYMFRYHPQNSAAKKLIQEGVLGNLMRFDGCFGYDMPHKSLIPMSKELGGGSLYVSGGYPISASRMVFDEEPESVYCKLTIDPESGIDVRNDITLNYSNGKTAFTSSIFGSYYHSMYGVLGDKAYLRMGRAYTVPRDMPTKMYLDKDDKVEEMMIEPADHFQLMLHDFCGEIKKGKESKKDYERELLNQARVVEAAMQSNEEKRVVKISEIT</sequence>